<accession>A0A101M0U3</accession>
<protein>
    <submittedName>
        <fullName evidence="1">Uncharacterized protein</fullName>
    </submittedName>
</protein>
<comment type="caution">
    <text evidence="1">The sequence shown here is derived from an EMBL/GenBank/DDBJ whole genome shotgun (WGS) entry which is preliminary data.</text>
</comment>
<proteinExistence type="predicted"/>
<gene>
    <name evidence="1" type="ORF">ABT39_MTgene4185</name>
</gene>
<dbReference type="AlphaFoldDB" id="A0A101M0U3"/>
<sequence>MSETLLSTLHLRPSLSCRLFMRNLALTTLMTDTCLHPLNYTYLRNLPPYSHIQFDMVSSQPDAPALYYQTFPDLPQTVSPYFIPRPDRISIFLLLSFSIPNKQLLHRKVTENISISSPSPFAQPL</sequence>
<geneLocation type="mitochondrion" evidence="1"/>
<name>A0A101M0U3_PICGL</name>
<keyword evidence="1" id="KW-0496">Mitochondrion</keyword>
<dbReference type="EMBL" id="LKAM01000004">
    <property type="protein sequence ID" value="KUM48849.1"/>
    <property type="molecule type" value="Genomic_DNA"/>
</dbReference>
<reference evidence="1" key="1">
    <citation type="journal article" date="2015" name="Genome Biol. Evol.">
        <title>Organellar Genomes of White Spruce (Picea glauca): Assembly and Annotation.</title>
        <authorList>
            <person name="Jackman S.D."/>
            <person name="Warren R.L."/>
            <person name="Gibb E.A."/>
            <person name="Vandervalk B.P."/>
            <person name="Mohamadi H."/>
            <person name="Chu J."/>
            <person name="Raymond A."/>
            <person name="Pleasance S."/>
            <person name="Coope R."/>
            <person name="Wildung M.R."/>
            <person name="Ritland C.E."/>
            <person name="Bousquet J."/>
            <person name="Jones S.J."/>
            <person name="Bohlmann J."/>
            <person name="Birol I."/>
        </authorList>
    </citation>
    <scope>NUCLEOTIDE SEQUENCE [LARGE SCALE GENOMIC DNA]</scope>
    <source>
        <tissue evidence="1">Flushing bud</tissue>
    </source>
</reference>
<evidence type="ECO:0000313" key="1">
    <source>
        <dbReference type="EMBL" id="KUM48849.1"/>
    </source>
</evidence>
<organism evidence="1">
    <name type="scientific">Picea glauca</name>
    <name type="common">White spruce</name>
    <name type="synonym">Pinus glauca</name>
    <dbReference type="NCBI Taxonomy" id="3330"/>
    <lineage>
        <taxon>Eukaryota</taxon>
        <taxon>Viridiplantae</taxon>
        <taxon>Streptophyta</taxon>
        <taxon>Embryophyta</taxon>
        <taxon>Tracheophyta</taxon>
        <taxon>Spermatophyta</taxon>
        <taxon>Pinopsida</taxon>
        <taxon>Pinidae</taxon>
        <taxon>Conifers I</taxon>
        <taxon>Pinales</taxon>
        <taxon>Pinaceae</taxon>
        <taxon>Picea</taxon>
    </lineage>
</organism>